<reference evidence="3" key="3">
    <citation type="submission" date="2010-09" db="EMBL/GenBank/DDBJ databases">
        <title>Annotation of Gaeumannomyces graminis var. tritici R3-111a-1.</title>
        <authorList>
            <consortium name="The Broad Institute Genome Sequencing Platform"/>
            <person name="Ma L.-J."/>
            <person name="Dead R."/>
            <person name="Young S.K."/>
            <person name="Zeng Q."/>
            <person name="Gargeya S."/>
            <person name="Fitzgerald M."/>
            <person name="Haas B."/>
            <person name="Abouelleil A."/>
            <person name="Alvarado L."/>
            <person name="Arachchi H.M."/>
            <person name="Berlin A."/>
            <person name="Brown A."/>
            <person name="Chapman S.B."/>
            <person name="Chen Z."/>
            <person name="Dunbar C."/>
            <person name="Freedman E."/>
            <person name="Gearin G."/>
            <person name="Gellesch M."/>
            <person name="Goldberg J."/>
            <person name="Griggs A."/>
            <person name="Gujja S."/>
            <person name="Heiman D."/>
            <person name="Howarth C."/>
            <person name="Larson L."/>
            <person name="Lui A."/>
            <person name="MacDonald P.J.P."/>
            <person name="Mehta T."/>
            <person name="Montmayeur A."/>
            <person name="Murphy C."/>
            <person name="Neiman D."/>
            <person name="Pearson M."/>
            <person name="Priest M."/>
            <person name="Roberts A."/>
            <person name="Saif S."/>
            <person name="Shea T."/>
            <person name="Shenoy N."/>
            <person name="Sisk P."/>
            <person name="Stolte C."/>
            <person name="Sykes S."/>
            <person name="Yandava C."/>
            <person name="Wortman J."/>
            <person name="Nusbaum C."/>
            <person name="Birren B."/>
        </authorList>
    </citation>
    <scope>NUCLEOTIDE SEQUENCE</scope>
    <source>
        <strain evidence="3">R3-111a-1</strain>
    </source>
</reference>
<evidence type="ECO:0000256" key="1">
    <source>
        <dbReference type="SAM" id="Phobius"/>
    </source>
</evidence>
<evidence type="ECO:0000256" key="2">
    <source>
        <dbReference type="SAM" id="SignalP"/>
    </source>
</evidence>
<evidence type="ECO:0000313" key="3">
    <source>
        <dbReference type="EMBL" id="EJT80594.1"/>
    </source>
</evidence>
<reference evidence="4" key="4">
    <citation type="journal article" date="2015" name="G3 (Bethesda)">
        <title>Genome sequences of three phytopathogenic species of the Magnaporthaceae family of fungi.</title>
        <authorList>
            <person name="Okagaki L.H."/>
            <person name="Nunes C.C."/>
            <person name="Sailsbery J."/>
            <person name="Clay B."/>
            <person name="Brown D."/>
            <person name="John T."/>
            <person name="Oh Y."/>
            <person name="Young N."/>
            <person name="Fitzgerald M."/>
            <person name="Haas B.J."/>
            <person name="Zeng Q."/>
            <person name="Young S."/>
            <person name="Adiconis X."/>
            <person name="Fan L."/>
            <person name="Levin J.Z."/>
            <person name="Mitchell T.K."/>
            <person name="Okubara P.A."/>
            <person name="Farman M.L."/>
            <person name="Kohn L.M."/>
            <person name="Birren B."/>
            <person name="Ma L.-J."/>
            <person name="Dean R.A."/>
        </authorList>
    </citation>
    <scope>NUCLEOTIDE SEQUENCE</scope>
    <source>
        <strain evidence="4">R3-111a-1</strain>
    </source>
</reference>
<dbReference type="EMBL" id="GL385395">
    <property type="protein sequence ID" value="EJT80594.1"/>
    <property type="molecule type" value="Genomic_DNA"/>
</dbReference>
<dbReference type="GeneID" id="20341047"/>
<dbReference type="VEuPathDB" id="FungiDB:GGTG_00589"/>
<feature type="transmembrane region" description="Helical" evidence="1">
    <location>
        <begin position="166"/>
        <end position="188"/>
    </location>
</feature>
<dbReference type="RefSeq" id="XP_009216603.1">
    <property type="nucleotide sequence ID" value="XM_009218339.1"/>
</dbReference>
<keyword evidence="5" id="KW-1185">Reference proteome</keyword>
<accession>J3NH51</accession>
<keyword evidence="1" id="KW-0472">Membrane</keyword>
<feature type="signal peptide" evidence="2">
    <location>
        <begin position="1"/>
        <end position="17"/>
    </location>
</feature>
<reference evidence="5" key="1">
    <citation type="submission" date="2010-07" db="EMBL/GenBank/DDBJ databases">
        <title>The genome sequence of Gaeumannomyces graminis var. tritici strain R3-111a-1.</title>
        <authorList>
            <consortium name="The Broad Institute Genome Sequencing Platform"/>
            <person name="Ma L.-J."/>
            <person name="Dead R."/>
            <person name="Young S."/>
            <person name="Zeng Q."/>
            <person name="Koehrsen M."/>
            <person name="Alvarado L."/>
            <person name="Berlin A."/>
            <person name="Chapman S.B."/>
            <person name="Chen Z."/>
            <person name="Freedman E."/>
            <person name="Gellesch M."/>
            <person name="Goldberg J."/>
            <person name="Griggs A."/>
            <person name="Gujja S."/>
            <person name="Heilman E.R."/>
            <person name="Heiman D."/>
            <person name="Hepburn T."/>
            <person name="Howarth C."/>
            <person name="Jen D."/>
            <person name="Larson L."/>
            <person name="Mehta T."/>
            <person name="Neiman D."/>
            <person name="Pearson M."/>
            <person name="Roberts A."/>
            <person name="Saif S."/>
            <person name="Shea T."/>
            <person name="Shenoy N."/>
            <person name="Sisk P."/>
            <person name="Stolte C."/>
            <person name="Sykes S."/>
            <person name="Walk T."/>
            <person name="White J."/>
            <person name="Yandava C."/>
            <person name="Haas B."/>
            <person name="Nusbaum C."/>
            <person name="Birren B."/>
        </authorList>
    </citation>
    <scope>NUCLEOTIDE SEQUENCE [LARGE SCALE GENOMIC DNA]</scope>
    <source>
        <strain evidence="5">R3-111a-1</strain>
    </source>
</reference>
<dbReference type="EnsemblFungi" id="EJT80594">
    <property type="protein sequence ID" value="EJT80594"/>
    <property type="gene ID" value="GGTG_00589"/>
</dbReference>
<feature type="chain" id="PRO_5015094076" evidence="2">
    <location>
        <begin position="18"/>
        <end position="269"/>
    </location>
</feature>
<reference evidence="4" key="5">
    <citation type="submission" date="2018-04" db="UniProtKB">
        <authorList>
            <consortium name="EnsemblFungi"/>
        </authorList>
    </citation>
    <scope>IDENTIFICATION</scope>
    <source>
        <strain evidence="4">R3-111a-1</strain>
    </source>
</reference>
<protein>
    <submittedName>
        <fullName evidence="3 4">Uncharacterized protein</fullName>
    </submittedName>
</protein>
<sequence>MALLLLVGNYLVSFDLTANPFKTSSGDDATSTLPSPIQSRTKVASQDSLDWWRPNPIDRVLLAWVRRNKGPRRDVEGAFVSCIIDVSDLQTFTGIAILTSGSLSLQCGSDADAPPPISAYPMAPTFFFTWRGENDVPGRNSGVNPYSPAICFLGLRYALSHFSQGYSLYTSSTFLGTVFSAGLLLFSFMSRTVKLFRPLSHFFNTSLRRLIGDVARRAASRVLTWTQPSNSQGASFYLWKHFCLRSVTALFLASRVIANLFASLLFEVW</sequence>
<evidence type="ECO:0000313" key="4">
    <source>
        <dbReference type="EnsemblFungi" id="EJT80594"/>
    </source>
</evidence>
<keyword evidence="1" id="KW-0812">Transmembrane</keyword>
<gene>
    <name evidence="4" type="primary">20341047</name>
    <name evidence="3" type="ORF">GGTG_00589</name>
</gene>
<reference evidence="3" key="2">
    <citation type="submission" date="2010-07" db="EMBL/GenBank/DDBJ databases">
        <authorList>
            <consortium name="The Broad Institute Genome Sequencing Platform"/>
            <consortium name="Broad Institute Genome Sequencing Center for Infectious Disease"/>
            <person name="Ma L.-J."/>
            <person name="Dead R."/>
            <person name="Young S."/>
            <person name="Zeng Q."/>
            <person name="Koehrsen M."/>
            <person name="Alvarado L."/>
            <person name="Berlin A."/>
            <person name="Chapman S.B."/>
            <person name="Chen Z."/>
            <person name="Freedman E."/>
            <person name="Gellesch M."/>
            <person name="Goldberg J."/>
            <person name="Griggs A."/>
            <person name="Gujja S."/>
            <person name="Heilman E.R."/>
            <person name="Heiman D."/>
            <person name="Hepburn T."/>
            <person name="Howarth C."/>
            <person name="Jen D."/>
            <person name="Larson L."/>
            <person name="Mehta T."/>
            <person name="Neiman D."/>
            <person name="Pearson M."/>
            <person name="Roberts A."/>
            <person name="Saif S."/>
            <person name="Shea T."/>
            <person name="Shenoy N."/>
            <person name="Sisk P."/>
            <person name="Stolte C."/>
            <person name="Sykes S."/>
            <person name="Walk T."/>
            <person name="White J."/>
            <person name="Yandava C."/>
            <person name="Haas B."/>
            <person name="Nusbaum C."/>
            <person name="Birren B."/>
        </authorList>
    </citation>
    <scope>NUCLEOTIDE SEQUENCE</scope>
    <source>
        <strain evidence="3">R3-111a-1</strain>
    </source>
</reference>
<organism evidence="3">
    <name type="scientific">Gaeumannomyces tritici (strain R3-111a-1)</name>
    <name type="common">Wheat and barley take-all root rot fungus</name>
    <name type="synonym">Gaeumannomyces graminis var. tritici</name>
    <dbReference type="NCBI Taxonomy" id="644352"/>
    <lineage>
        <taxon>Eukaryota</taxon>
        <taxon>Fungi</taxon>
        <taxon>Dikarya</taxon>
        <taxon>Ascomycota</taxon>
        <taxon>Pezizomycotina</taxon>
        <taxon>Sordariomycetes</taxon>
        <taxon>Sordariomycetidae</taxon>
        <taxon>Magnaporthales</taxon>
        <taxon>Magnaporthaceae</taxon>
        <taxon>Gaeumannomyces</taxon>
    </lineage>
</organism>
<dbReference type="HOGENOM" id="CLU_1034562_0_0_1"/>
<keyword evidence="1" id="KW-1133">Transmembrane helix</keyword>
<proteinExistence type="predicted"/>
<name>J3NH51_GAET3</name>
<keyword evidence="2" id="KW-0732">Signal</keyword>
<dbReference type="OrthoDB" id="5427664at2759"/>
<evidence type="ECO:0000313" key="5">
    <source>
        <dbReference type="Proteomes" id="UP000006039"/>
    </source>
</evidence>
<dbReference type="Proteomes" id="UP000006039">
    <property type="component" value="Unassembled WGS sequence"/>
</dbReference>
<dbReference type="AlphaFoldDB" id="J3NH51"/>